<feature type="region of interest" description="Disordered" evidence="1">
    <location>
        <begin position="27"/>
        <end position="87"/>
    </location>
</feature>
<reference evidence="3 4" key="1">
    <citation type="journal article" date="2023" name="Sci. Data">
        <title>Genome assembly of the Korean intertidal mud-creeper Batillaria attramentaria.</title>
        <authorList>
            <person name="Patra A.K."/>
            <person name="Ho P.T."/>
            <person name="Jun S."/>
            <person name="Lee S.J."/>
            <person name="Kim Y."/>
            <person name="Won Y.J."/>
        </authorList>
    </citation>
    <scope>NUCLEOTIDE SEQUENCE [LARGE SCALE GENOMIC DNA]</scope>
    <source>
        <strain evidence="3">Wonlab-2016</strain>
    </source>
</reference>
<sequence>MRVSLKWVAIGLTALLVVMLIHKQFGDSRDDRDSGRRSKAKKEKNGKEKKTKEEKEEKDKGDAGSTDADEAEKLNRYGHKPRMKRNEQLKRLEETGAVRWDVRMLKVAGSGKNAKLRCLPFFYVAGVAKCGTTDFYRRLRYHPDIMWGELKEYHWWDRLRYGSSMELKFLEEEGVKNEEPMPLSKYSEIITGDEIEDVARELKKDGFSELICGDGSPSYLWDNSQWVDFVGNEGCTEPRIVAGSFIKDAYPDSRIFLLFRQPTQRVYSRFLSRIPRVPAFKNATPAMFHDYVVKGVQIYKDCFKRASIRECAYNEDVYDEAVSWMDIKLSADSSRSQMCRHSTIRLNEGLYSVYVEDWLRIFKREQIMVIRNEDYSENVEGTMISAFIWLGMAPLTVTDNNHDGLLLFTTAPLTDAQLKPIVEHVSVNTGQNYGVVGPMLPETIEILNEFYAPFNARLAELLEDDRFLWKDIIVT</sequence>
<evidence type="ECO:0000313" key="4">
    <source>
        <dbReference type="Proteomes" id="UP001519460"/>
    </source>
</evidence>
<dbReference type="EMBL" id="JACVVK020000043">
    <property type="protein sequence ID" value="KAK7499489.1"/>
    <property type="molecule type" value="Genomic_DNA"/>
</dbReference>
<dbReference type="Proteomes" id="UP001519460">
    <property type="component" value="Unassembled WGS sequence"/>
</dbReference>
<evidence type="ECO:0000256" key="1">
    <source>
        <dbReference type="SAM" id="MobiDB-lite"/>
    </source>
</evidence>
<organism evidence="3 4">
    <name type="scientific">Batillaria attramentaria</name>
    <dbReference type="NCBI Taxonomy" id="370345"/>
    <lineage>
        <taxon>Eukaryota</taxon>
        <taxon>Metazoa</taxon>
        <taxon>Spiralia</taxon>
        <taxon>Lophotrochozoa</taxon>
        <taxon>Mollusca</taxon>
        <taxon>Gastropoda</taxon>
        <taxon>Caenogastropoda</taxon>
        <taxon>Sorbeoconcha</taxon>
        <taxon>Cerithioidea</taxon>
        <taxon>Batillariidae</taxon>
        <taxon>Batillaria</taxon>
    </lineage>
</organism>
<gene>
    <name evidence="3" type="ORF">BaRGS_00009141</name>
</gene>
<proteinExistence type="predicted"/>
<dbReference type="InterPro" id="IPR027417">
    <property type="entry name" value="P-loop_NTPase"/>
</dbReference>
<keyword evidence="2" id="KW-0732">Signal</keyword>
<keyword evidence="4" id="KW-1185">Reference proteome</keyword>
<dbReference type="InterPro" id="IPR052654">
    <property type="entry name" value="CS_Sulfotransferase"/>
</dbReference>
<feature type="compositionally biased region" description="Basic and acidic residues" evidence="1">
    <location>
        <begin position="27"/>
        <end position="36"/>
    </location>
</feature>
<evidence type="ECO:0008006" key="5">
    <source>
        <dbReference type="Google" id="ProtNLM"/>
    </source>
</evidence>
<dbReference type="Gene3D" id="3.40.50.300">
    <property type="entry name" value="P-loop containing nucleotide triphosphate hydrolases"/>
    <property type="match status" value="1"/>
</dbReference>
<dbReference type="SUPFAM" id="SSF52540">
    <property type="entry name" value="P-loop containing nucleoside triphosphate hydrolases"/>
    <property type="match status" value="1"/>
</dbReference>
<dbReference type="AlphaFoldDB" id="A0ABD0LIY0"/>
<feature type="signal peptide" evidence="2">
    <location>
        <begin position="1"/>
        <end position="26"/>
    </location>
</feature>
<comment type="caution">
    <text evidence="3">The sequence shown here is derived from an EMBL/GenBank/DDBJ whole genome shotgun (WGS) entry which is preliminary data.</text>
</comment>
<dbReference type="PANTHER" id="PTHR15723:SF0">
    <property type="entry name" value="CARBOHYDRATE SULFOTRANSFERASE 15"/>
    <property type="match status" value="1"/>
</dbReference>
<name>A0ABD0LIY0_9CAEN</name>
<evidence type="ECO:0000256" key="2">
    <source>
        <dbReference type="SAM" id="SignalP"/>
    </source>
</evidence>
<protein>
    <recommendedName>
        <fullName evidence="5">Sulfotransferase</fullName>
    </recommendedName>
</protein>
<feature type="chain" id="PRO_5044832016" description="Sulfotransferase" evidence="2">
    <location>
        <begin position="27"/>
        <end position="475"/>
    </location>
</feature>
<evidence type="ECO:0000313" key="3">
    <source>
        <dbReference type="EMBL" id="KAK7499489.1"/>
    </source>
</evidence>
<dbReference type="PANTHER" id="PTHR15723">
    <property type="entry name" value="CARBOHYDRATE SULFOTRANSFERASE 15"/>
    <property type="match status" value="1"/>
</dbReference>
<feature type="compositionally biased region" description="Basic and acidic residues" evidence="1">
    <location>
        <begin position="43"/>
        <end position="62"/>
    </location>
</feature>
<accession>A0ABD0LIY0</accession>